<dbReference type="PANTHER" id="PTHR23538:SF1">
    <property type="entry name" value="44.5 KD BACTERIOCHLOROPHYLL SYNTHASE SUBUNIT"/>
    <property type="match status" value="1"/>
</dbReference>
<evidence type="ECO:0000256" key="5">
    <source>
        <dbReference type="ARBA" id="ARBA00023136"/>
    </source>
</evidence>
<keyword evidence="3 6" id="KW-0812">Transmembrane</keyword>
<sequence>MVQPNRYYPLCAGHDGGGGGHALPGRPMTTARGGLGWLGILRLGLVQTALGAVVVLSTSTLNRVMVVEHHMLAVLPGALVTFHHALQFLRPRWGYGSDMGGRRTPWIIGGMAVLGLGGALAAVATAWMGTDPLPAIALAVLGFLLIGVGVGAAGTCLLAFLATRVVPERRAASATIVWMMMIAGFAVTAGSAGHFLDPYSGERLILVCTSVSVLAVIVTVLALFGVERNTAPVQDPTALDDTAPAKVSFREALPQVWGEKNTRGFAVFVFISMLAYSAQDLILEPFGGHVFNMTAGETTRLAGMQHSGVFAGMLLVGLAGSLLRRTIFGSLRLWTLIGCLTSTVAFVGLVAAGFLAPEWPFRAWVFFLGFATGIYAVAAIGSMMTFASQGQAGREGMRMGVWGAAQAVAMGLGGFLGTAAVDATRALVGAPTPAYQAVFAAEAVLFLVSAVLALRLGAKGSASPVAAVRGKDTGTVVIETGKQA</sequence>
<proteinExistence type="inferred from homology"/>
<comment type="similarity">
    <text evidence="2">Belongs to the PucC family.</text>
</comment>
<dbReference type="EMBL" id="HE663493">
    <property type="protein sequence ID" value="CCG06678.1"/>
    <property type="molecule type" value="Genomic_DNA"/>
</dbReference>
<evidence type="ECO:0000256" key="3">
    <source>
        <dbReference type="ARBA" id="ARBA00022692"/>
    </source>
</evidence>
<protein>
    <submittedName>
        <fullName evidence="7">PpsR</fullName>
    </submittedName>
</protein>
<dbReference type="PIRSF" id="PIRSF016565">
    <property type="entry name" value="PucC"/>
    <property type="match status" value="1"/>
</dbReference>
<name>H6SIQ1_PARPM</name>
<accession>H6SIQ1</accession>
<dbReference type="SUPFAM" id="SSF103473">
    <property type="entry name" value="MFS general substrate transporter"/>
    <property type="match status" value="1"/>
</dbReference>
<dbReference type="Gene3D" id="1.20.1250.20">
    <property type="entry name" value="MFS general substrate transporter like domains"/>
    <property type="match status" value="2"/>
</dbReference>
<feature type="transmembrane region" description="Helical" evidence="6">
    <location>
        <begin position="135"/>
        <end position="162"/>
    </location>
</feature>
<dbReference type="GO" id="GO:0016020">
    <property type="term" value="C:membrane"/>
    <property type="evidence" value="ECO:0007669"/>
    <property type="project" value="UniProtKB-SubCell"/>
</dbReference>
<comment type="subcellular location">
    <subcellularLocation>
        <location evidence="1">Membrane</location>
        <topology evidence="1">Multi-pass membrane protein</topology>
    </subcellularLocation>
</comment>
<feature type="transmembrane region" description="Helical" evidence="6">
    <location>
        <begin position="433"/>
        <end position="454"/>
    </location>
</feature>
<dbReference type="PANTHER" id="PTHR23538">
    <property type="entry name" value="44.5 KD BACTERIOCHLOROPHYLL SYNTHASE SUBUNIT"/>
    <property type="match status" value="1"/>
</dbReference>
<dbReference type="InterPro" id="IPR026036">
    <property type="entry name" value="PucC"/>
</dbReference>
<dbReference type="AlphaFoldDB" id="H6SIQ1"/>
<feature type="transmembrane region" description="Helical" evidence="6">
    <location>
        <begin position="204"/>
        <end position="226"/>
    </location>
</feature>
<feature type="transmembrane region" description="Helical" evidence="6">
    <location>
        <begin position="35"/>
        <end position="57"/>
    </location>
</feature>
<dbReference type="Proteomes" id="UP000033220">
    <property type="component" value="Chromosome DSM 122"/>
</dbReference>
<evidence type="ECO:0000256" key="1">
    <source>
        <dbReference type="ARBA" id="ARBA00004141"/>
    </source>
</evidence>
<feature type="transmembrane region" description="Helical" evidence="6">
    <location>
        <begin position="174"/>
        <end position="192"/>
    </location>
</feature>
<feature type="transmembrane region" description="Helical" evidence="6">
    <location>
        <begin position="335"/>
        <end position="357"/>
    </location>
</feature>
<dbReference type="InterPro" id="IPR036259">
    <property type="entry name" value="MFS_trans_sf"/>
</dbReference>
<feature type="transmembrane region" description="Helical" evidence="6">
    <location>
        <begin position="265"/>
        <end position="283"/>
    </location>
</feature>
<dbReference type="Pfam" id="PF03209">
    <property type="entry name" value="PUCC"/>
    <property type="match status" value="1"/>
</dbReference>
<dbReference type="eggNOG" id="COG2211">
    <property type="taxonomic scope" value="Bacteria"/>
</dbReference>
<dbReference type="KEGG" id="rpm:RSPPHO_00052"/>
<evidence type="ECO:0000313" key="8">
    <source>
        <dbReference type="Proteomes" id="UP000033220"/>
    </source>
</evidence>
<dbReference type="HOGENOM" id="CLU_030017_1_0_5"/>
<dbReference type="PATRIC" id="fig|1150469.3.peg.84"/>
<dbReference type="InterPro" id="IPR004896">
    <property type="entry name" value="PucC-rel"/>
</dbReference>
<feature type="transmembrane region" description="Helical" evidence="6">
    <location>
        <begin position="399"/>
        <end position="421"/>
    </location>
</feature>
<dbReference type="CDD" id="cd06176">
    <property type="entry name" value="MFS_BCD_PucC-like"/>
    <property type="match status" value="1"/>
</dbReference>
<feature type="transmembrane region" description="Helical" evidence="6">
    <location>
        <begin position="69"/>
        <end position="86"/>
    </location>
</feature>
<dbReference type="STRING" id="1150469.RSPPHO_00052"/>
<keyword evidence="8" id="KW-1185">Reference proteome</keyword>
<evidence type="ECO:0000256" key="4">
    <source>
        <dbReference type="ARBA" id="ARBA00022989"/>
    </source>
</evidence>
<feature type="transmembrane region" description="Helical" evidence="6">
    <location>
        <begin position="106"/>
        <end position="129"/>
    </location>
</feature>
<evidence type="ECO:0000313" key="7">
    <source>
        <dbReference type="EMBL" id="CCG06678.1"/>
    </source>
</evidence>
<keyword evidence="4 6" id="KW-1133">Transmembrane helix</keyword>
<organism evidence="7 8">
    <name type="scientific">Pararhodospirillum photometricum DSM 122</name>
    <dbReference type="NCBI Taxonomy" id="1150469"/>
    <lineage>
        <taxon>Bacteria</taxon>
        <taxon>Pseudomonadati</taxon>
        <taxon>Pseudomonadota</taxon>
        <taxon>Alphaproteobacteria</taxon>
        <taxon>Rhodospirillales</taxon>
        <taxon>Rhodospirillaceae</taxon>
        <taxon>Pararhodospirillum</taxon>
    </lineage>
</organism>
<feature type="transmembrane region" description="Helical" evidence="6">
    <location>
        <begin position="303"/>
        <end position="323"/>
    </location>
</feature>
<keyword evidence="5 6" id="KW-0472">Membrane</keyword>
<reference evidence="7 8" key="1">
    <citation type="submission" date="2012-02" db="EMBL/GenBank/DDBJ databases">
        <title>Shotgun genome sequence of Phaeospirillum photometricum DSM 122.</title>
        <authorList>
            <person name="Duquesne K."/>
            <person name="Sturgis J."/>
        </authorList>
    </citation>
    <scope>NUCLEOTIDE SEQUENCE [LARGE SCALE GENOMIC DNA]</scope>
    <source>
        <strain evidence="8">DSM122</strain>
    </source>
</reference>
<gene>
    <name evidence="7" type="ORF">RSPPHO_00052</name>
</gene>
<evidence type="ECO:0000256" key="6">
    <source>
        <dbReference type="SAM" id="Phobius"/>
    </source>
</evidence>
<evidence type="ECO:0000256" key="2">
    <source>
        <dbReference type="ARBA" id="ARBA00008412"/>
    </source>
</evidence>
<feature type="transmembrane region" description="Helical" evidence="6">
    <location>
        <begin position="363"/>
        <end position="387"/>
    </location>
</feature>